<proteinExistence type="predicted"/>
<feature type="region of interest" description="Disordered" evidence="2">
    <location>
        <begin position="92"/>
        <end position="168"/>
    </location>
</feature>
<reference evidence="4" key="1">
    <citation type="journal article" date="2019" name="bioRxiv">
        <title>The Genome of the Zebra Mussel, Dreissena polymorpha: A Resource for Invasive Species Research.</title>
        <authorList>
            <person name="McCartney M.A."/>
            <person name="Auch B."/>
            <person name="Kono T."/>
            <person name="Mallez S."/>
            <person name="Zhang Y."/>
            <person name="Obille A."/>
            <person name="Becker A."/>
            <person name="Abrahante J.E."/>
            <person name="Garbe J."/>
            <person name="Badalamenti J.P."/>
            <person name="Herman A."/>
            <person name="Mangelson H."/>
            <person name="Liachko I."/>
            <person name="Sullivan S."/>
            <person name="Sone E.D."/>
            <person name="Koren S."/>
            <person name="Silverstein K.A.T."/>
            <person name="Beckman K.B."/>
            <person name="Gohl D.M."/>
        </authorList>
    </citation>
    <scope>NUCLEOTIDE SEQUENCE</scope>
    <source>
        <strain evidence="4">Duluth1</strain>
        <tissue evidence="4">Whole animal</tissue>
    </source>
</reference>
<evidence type="ECO:0000256" key="1">
    <source>
        <dbReference type="SAM" id="Coils"/>
    </source>
</evidence>
<protein>
    <recommendedName>
        <fullName evidence="3">SCA7 domain-containing protein</fullName>
    </recommendedName>
</protein>
<dbReference type="Proteomes" id="UP000828390">
    <property type="component" value="Unassembled WGS sequence"/>
</dbReference>
<dbReference type="PROSITE" id="PS51505">
    <property type="entry name" value="SCA7"/>
    <property type="match status" value="1"/>
</dbReference>
<gene>
    <name evidence="4" type="ORF">DPMN_017186</name>
</gene>
<dbReference type="EMBL" id="JAIWYP010000001">
    <property type="protein sequence ID" value="KAH3893047.1"/>
    <property type="molecule type" value="Genomic_DNA"/>
</dbReference>
<dbReference type="PANTHER" id="PTHR15117:SF24">
    <property type="entry name" value="SCA7 DOMAIN-CONTAINING PROTEIN"/>
    <property type="match status" value="1"/>
</dbReference>
<feature type="region of interest" description="Disordered" evidence="2">
    <location>
        <begin position="23"/>
        <end position="43"/>
    </location>
</feature>
<keyword evidence="1" id="KW-0175">Coiled coil</keyword>
<keyword evidence="5" id="KW-1185">Reference proteome</keyword>
<feature type="compositionally biased region" description="Polar residues" evidence="2">
    <location>
        <begin position="95"/>
        <end position="110"/>
    </location>
</feature>
<dbReference type="Gene3D" id="6.10.140.1270">
    <property type="match status" value="1"/>
</dbReference>
<feature type="region of interest" description="Disordered" evidence="2">
    <location>
        <begin position="493"/>
        <end position="566"/>
    </location>
</feature>
<evidence type="ECO:0000259" key="3">
    <source>
        <dbReference type="PROSITE" id="PS51505"/>
    </source>
</evidence>
<dbReference type="InterPro" id="IPR013243">
    <property type="entry name" value="SCA7_dom"/>
</dbReference>
<dbReference type="PANTHER" id="PTHR15117">
    <property type="entry name" value="ATAXIN 7 RELATED"/>
    <property type="match status" value="1"/>
</dbReference>
<comment type="caution">
    <text evidence="4">The sequence shown here is derived from an EMBL/GenBank/DDBJ whole genome shotgun (WGS) entry which is preliminary data.</text>
</comment>
<name>A0A9D4NAY2_DREPO</name>
<feature type="region of interest" description="Disordered" evidence="2">
    <location>
        <begin position="714"/>
        <end position="738"/>
    </location>
</feature>
<reference evidence="4" key="2">
    <citation type="submission" date="2020-11" db="EMBL/GenBank/DDBJ databases">
        <authorList>
            <person name="McCartney M.A."/>
            <person name="Auch B."/>
            <person name="Kono T."/>
            <person name="Mallez S."/>
            <person name="Becker A."/>
            <person name="Gohl D.M."/>
            <person name="Silverstein K.A.T."/>
            <person name="Koren S."/>
            <person name="Bechman K.B."/>
            <person name="Herman A."/>
            <person name="Abrahante J.E."/>
            <person name="Garbe J."/>
        </authorList>
    </citation>
    <scope>NUCLEOTIDE SEQUENCE</scope>
    <source>
        <strain evidence="4">Duluth1</strain>
        <tissue evidence="4">Whole animal</tissue>
    </source>
</reference>
<evidence type="ECO:0000256" key="2">
    <source>
        <dbReference type="SAM" id="MobiDB-lite"/>
    </source>
</evidence>
<dbReference type="AlphaFoldDB" id="A0A9D4NAY2"/>
<feature type="domain" description="SCA7" evidence="3">
    <location>
        <begin position="377"/>
        <end position="444"/>
    </location>
</feature>
<feature type="compositionally biased region" description="Basic residues" evidence="2">
    <location>
        <begin position="117"/>
        <end position="133"/>
    </location>
</feature>
<accession>A0A9D4NAY2</accession>
<evidence type="ECO:0000313" key="4">
    <source>
        <dbReference type="EMBL" id="KAH3893047.1"/>
    </source>
</evidence>
<dbReference type="Pfam" id="PF08313">
    <property type="entry name" value="SCA7"/>
    <property type="match status" value="1"/>
</dbReference>
<feature type="compositionally biased region" description="Low complexity" evidence="2">
    <location>
        <begin position="522"/>
        <end position="535"/>
    </location>
</feature>
<feature type="coiled-coil region" evidence="1">
    <location>
        <begin position="425"/>
        <end position="452"/>
    </location>
</feature>
<sequence>MATLDDSPSLFSGQQWSDWADAVLPDTEPDDHKIDTAEDGTETDSMKLKLEDMPLFGLCPSRDEFYLVVCDRCNQVLKPQAFQAHLDIRHGGKGSYSTHSSSNLHPTSAPHSVSSKSHTKTHSPNKSHTKSSRSKPPNSSPTKSHRPSHSPQPLKIHSKDLLSSGTDSASYLKPVKQTIQTKASVKEPPPSFDTATRVGAGNATDKVKDSYRIHNIHKENSVTPVVKVERMRDSLAVKAHRETFGSARTSLTNGSIRDSQSPPTSLPVISDNINKERDIKFVPESPIPDLTPAHDTYIDELDVAQASEIDTAVSSILEVNSPGPDLDPDPGGSKLSPGSSVFKSNSIGAIVGVSDNGGVNSDAIKKFQMLNRPDKIIPLKDREYDPNKHCGVIMAETGKPCARSLTCKSHALSLRRAVTGRRLPFDELLQEHRDAKEAYIKAKNEIKEATAAHKAQTGAQAGKSSLATALVAPHRPIQSGTTTITPVKTVSANMGQVSRDGKPILNPLVSGPRPATVQRPASISSHRSSLGSIGSPYSQDELLSPGSRAGEKSGGDEEEDSNYTPYHPRPIAACSFGARYHNNYGSRFGCHAFGRRTDYVRAIFLEMLEKHSNPSPAKKVCLESRDVDSSHSDPYEFVQLDGSGSLLGQQLVQAPGMLTSIAPNKVIKQKAKAGIISGPTVVSGTKPKLKDTLAQSQSKTLQVGASLTGLTTAGLLQQGPGPSAAKKRKGSGSAGAGTLNVQSNLGHATLVTATHNLIGNVGALSHTSSGNQPQFAIAIPSVNISGATLSQLGASLVSAGNLKHKNSVIKDMGFYVTGIPQEALLNGQIVNITNSQIASADLQNASANQMQAVHSNDDGTNKTIHQVNVINSKTLSQQQKFINSLDIRTLQVGKGGLITGLPPNAVILDGSLQGGAVLQPVSLTSSGGHTMVSVGGSVFSTVGLQSAHSAAQQQGSTVSLVSAPTLQNGVISNQSASHQGLSQQVFQSKPGLGQPVLQQARTSHSANILPSTQLHTHNLTFHTTTNMAGIPSQISANPNSMLPGQIHIKNNLLQKPGGALSVNKMGLQPVSINIPFMTGLGGGDMQTQQRTLYITSDDPQKRSLQIQKSDLQANSSPSNSIIS</sequence>
<dbReference type="InterPro" id="IPR052237">
    <property type="entry name" value="Ataxin-7-like_regulator"/>
</dbReference>
<evidence type="ECO:0000313" key="5">
    <source>
        <dbReference type="Proteomes" id="UP000828390"/>
    </source>
</evidence>
<feature type="region of interest" description="Disordered" evidence="2">
    <location>
        <begin position="180"/>
        <end position="203"/>
    </location>
</feature>
<organism evidence="4 5">
    <name type="scientific">Dreissena polymorpha</name>
    <name type="common">Zebra mussel</name>
    <name type="synonym">Mytilus polymorpha</name>
    <dbReference type="NCBI Taxonomy" id="45954"/>
    <lineage>
        <taxon>Eukaryota</taxon>
        <taxon>Metazoa</taxon>
        <taxon>Spiralia</taxon>
        <taxon>Lophotrochozoa</taxon>
        <taxon>Mollusca</taxon>
        <taxon>Bivalvia</taxon>
        <taxon>Autobranchia</taxon>
        <taxon>Heteroconchia</taxon>
        <taxon>Euheterodonta</taxon>
        <taxon>Imparidentia</taxon>
        <taxon>Neoheterodontei</taxon>
        <taxon>Myida</taxon>
        <taxon>Dreissenoidea</taxon>
        <taxon>Dreissenidae</taxon>
        <taxon>Dreissena</taxon>
    </lineage>
</organism>